<reference evidence="1" key="1">
    <citation type="submission" date="2021-06" db="EMBL/GenBank/DDBJ databases">
        <authorList>
            <person name="Kallberg Y."/>
            <person name="Tangrot J."/>
            <person name="Rosling A."/>
        </authorList>
    </citation>
    <scope>NUCLEOTIDE SEQUENCE</scope>
    <source>
        <strain evidence="1">MA453B</strain>
    </source>
</reference>
<accession>A0A9N9JF97</accession>
<dbReference type="Proteomes" id="UP000789405">
    <property type="component" value="Unassembled WGS sequence"/>
</dbReference>
<proteinExistence type="predicted"/>
<evidence type="ECO:0000313" key="2">
    <source>
        <dbReference type="Proteomes" id="UP000789405"/>
    </source>
</evidence>
<feature type="non-terminal residue" evidence="1">
    <location>
        <position position="81"/>
    </location>
</feature>
<keyword evidence="2" id="KW-1185">Reference proteome</keyword>
<dbReference type="AlphaFoldDB" id="A0A9N9JF97"/>
<organism evidence="1 2">
    <name type="scientific">Dentiscutata erythropus</name>
    <dbReference type="NCBI Taxonomy" id="1348616"/>
    <lineage>
        <taxon>Eukaryota</taxon>
        <taxon>Fungi</taxon>
        <taxon>Fungi incertae sedis</taxon>
        <taxon>Mucoromycota</taxon>
        <taxon>Glomeromycotina</taxon>
        <taxon>Glomeromycetes</taxon>
        <taxon>Diversisporales</taxon>
        <taxon>Gigasporaceae</taxon>
        <taxon>Dentiscutata</taxon>
    </lineage>
</organism>
<dbReference type="EMBL" id="CAJVPY010021180">
    <property type="protein sequence ID" value="CAG8778661.1"/>
    <property type="molecule type" value="Genomic_DNA"/>
</dbReference>
<name>A0A9N9JF97_9GLOM</name>
<gene>
    <name evidence="1" type="ORF">DERYTH_LOCUS19400</name>
</gene>
<comment type="caution">
    <text evidence="1">The sequence shown here is derived from an EMBL/GenBank/DDBJ whole genome shotgun (WGS) entry which is preliminary data.</text>
</comment>
<evidence type="ECO:0000313" key="1">
    <source>
        <dbReference type="EMBL" id="CAG8778661.1"/>
    </source>
</evidence>
<protein>
    <submittedName>
        <fullName evidence="1">22383_t:CDS:1</fullName>
    </submittedName>
</protein>
<sequence length="81" mass="9165">MLYFKSVLCPYVVKQSDLIRDHVANLKISIDTVRSFILVSSNPVMQLGAENIVSDDTKLVRNTTQPDQTNNFVTLYLMIST</sequence>